<dbReference type="EMBL" id="ATMH01010279">
    <property type="protein sequence ID" value="EPY17820.1"/>
    <property type="molecule type" value="Genomic_DNA"/>
</dbReference>
<evidence type="ECO:0000256" key="1">
    <source>
        <dbReference type="SAM" id="Phobius"/>
    </source>
</evidence>
<keyword evidence="1" id="KW-1133">Transmembrane helix</keyword>
<feature type="transmembrane region" description="Helical" evidence="1">
    <location>
        <begin position="92"/>
        <end position="111"/>
    </location>
</feature>
<comment type="caution">
    <text evidence="2">The sequence shown here is derived from an EMBL/GenBank/DDBJ whole genome shotgun (WGS) entry which is preliminary data.</text>
</comment>
<keyword evidence="1" id="KW-0472">Membrane</keyword>
<feature type="transmembrane region" description="Helical" evidence="1">
    <location>
        <begin position="117"/>
        <end position="135"/>
    </location>
</feature>
<evidence type="ECO:0000313" key="2">
    <source>
        <dbReference type="EMBL" id="EPY17820.1"/>
    </source>
</evidence>
<protein>
    <submittedName>
        <fullName evidence="2">Uncharacterized protein</fullName>
    </submittedName>
</protein>
<evidence type="ECO:0000313" key="3">
    <source>
        <dbReference type="Proteomes" id="UP000015354"/>
    </source>
</evidence>
<dbReference type="AlphaFoldDB" id="S9V4K8"/>
<keyword evidence="1" id="KW-0812">Transmembrane</keyword>
<proteinExistence type="predicted"/>
<accession>S9V4K8</accession>
<name>S9V4K8_9TRYP</name>
<gene>
    <name evidence="2" type="ORF">STCU_10385</name>
</gene>
<sequence>MTALIRLVVVIRDPATAAVAVRGALRAWPPVRLGGWVLAGTAVLIRYTAAPARVRGAPRRCCARRRALVRVRDPEGIPRGVERLLHFAEERFFLVVVVLLLLRRVVAAAAATATGGPAVLVPLVATVAIAALVLVHRPPHHIHELPFHWIGLLYQERERKKRELIL</sequence>
<reference evidence="2 3" key="1">
    <citation type="journal article" date="2013" name="PLoS ONE">
        <title>Predicting the Proteins of Angomonas deanei, Strigomonas culicis and Their Respective Endosymbionts Reveals New Aspects of the Trypanosomatidae Family.</title>
        <authorList>
            <person name="Motta M.C."/>
            <person name="Martins A.C."/>
            <person name="de Souza S.S."/>
            <person name="Catta-Preta C.M."/>
            <person name="Silva R."/>
            <person name="Klein C.C."/>
            <person name="de Almeida L.G."/>
            <person name="de Lima Cunha O."/>
            <person name="Ciapina L.P."/>
            <person name="Brocchi M."/>
            <person name="Colabardini A.C."/>
            <person name="de Araujo Lima B."/>
            <person name="Machado C.R."/>
            <person name="de Almeida Soares C.M."/>
            <person name="Probst C.M."/>
            <person name="de Menezes C.B."/>
            <person name="Thompson C.E."/>
            <person name="Bartholomeu D.C."/>
            <person name="Gradia D.F."/>
            <person name="Pavoni D.P."/>
            <person name="Grisard E.C."/>
            <person name="Fantinatti-Garboggini F."/>
            <person name="Marchini F.K."/>
            <person name="Rodrigues-Luiz G.F."/>
            <person name="Wagner G."/>
            <person name="Goldman G.H."/>
            <person name="Fietto J.L."/>
            <person name="Elias M.C."/>
            <person name="Goldman M.H."/>
            <person name="Sagot M.F."/>
            <person name="Pereira M."/>
            <person name="Stoco P.H."/>
            <person name="de Mendonca-Neto R.P."/>
            <person name="Teixeira S.M."/>
            <person name="Maciel T.E."/>
            <person name="de Oliveira Mendes T.A."/>
            <person name="Urmenyi T.P."/>
            <person name="de Souza W."/>
            <person name="Schenkman S."/>
            <person name="de Vasconcelos A.T."/>
        </authorList>
    </citation>
    <scope>NUCLEOTIDE SEQUENCE [LARGE SCALE GENOMIC DNA]</scope>
</reference>
<dbReference type="Proteomes" id="UP000015354">
    <property type="component" value="Unassembled WGS sequence"/>
</dbReference>
<keyword evidence="3" id="KW-1185">Reference proteome</keyword>
<organism evidence="2 3">
    <name type="scientific">Strigomonas culicis</name>
    <dbReference type="NCBI Taxonomy" id="28005"/>
    <lineage>
        <taxon>Eukaryota</taxon>
        <taxon>Discoba</taxon>
        <taxon>Euglenozoa</taxon>
        <taxon>Kinetoplastea</taxon>
        <taxon>Metakinetoplastina</taxon>
        <taxon>Trypanosomatida</taxon>
        <taxon>Trypanosomatidae</taxon>
        <taxon>Strigomonadinae</taxon>
        <taxon>Strigomonas</taxon>
    </lineage>
</organism>